<dbReference type="Pfam" id="PF02771">
    <property type="entry name" value="Acyl-CoA_dh_N"/>
    <property type="match status" value="1"/>
</dbReference>
<keyword evidence="3 5" id="KW-0285">Flavoprotein</keyword>
<dbReference type="Gene3D" id="1.10.540.10">
    <property type="entry name" value="Acyl-CoA dehydrogenase/oxidase, N-terminal domain"/>
    <property type="match status" value="1"/>
</dbReference>
<feature type="domain" description="Acyl-CoA dehydrogenase/oxidase N-terminal" evidence="8">
    <location>
        <begin position="48"/>
        <end position="127"/>
    </location>
</feature>
<evidence type="ECO:0000256" key="1">
    <source>
        <dbReference type="ARBA" id="ARBA00001974"/>
    </source>
</evidence>
<evidence type="ECO:0000256" key="2">
    <source>
        <dbReference type="ARBA" id="ARBA00009347"/>
    </source>
</evidence>
<gene>
    <name evidence="9" type="ORF">AB5J49_05985</name>
</gene>
<evidence type="ECO:0000259" key="8">
    <source>
        <dbReference type="Pfam" id="PF02771"/>
    </source>
</evidence>
<dbReference type="InterPro" id="IPR046373">
    <property type="entry name" value="Acyl-CoA_Oxase/DH_mid-dom_sf"/>
</dbReference>
<dbReference type="InterPro" id="IPR013786">
    <property type="entry name" value="AcylCoA_DH/ox_N"/>
</dbReference>
<evidence type="ECO:0000259" key="7">
    <source>
        <dbReference type="Pfam" id="PF02770"/>
    </source>
</evidence>
<organism evidence="9">
    <name type="scientific">Streptomyces sp. R28</name>
    <dbReference type="NCBI Taxonomy" id="3238628"/>
    <lineage>
        <taxon>Bacteria</taxon>
        <taxon>Bacillati</taxon>
        <taxon>Actinomycetota</taxon>
        <taxon>Actinomycetes</taxon>
        <taxon>Kitasatosporales</taxon>
        <taxon>Streptomycetaceae</taxon>
        <taxon>Streptomyces</taxon>
    </lineage>
</organism>
<evidence type="ECO:0000313" key="9">
    <source>
        <dbReference type="EMBL" id="XDQ32896.1"/>
    </source>
</evidence>
<dbReference type="RefSeq" id="WP_369167391.1">
    <property type="nucleotide sequence ID" value="NZ_CP163439.1"/>
</dbReference>
<dbReference type="InterPro" id="IPR036250">
    <property type="entry name" value="AcylCo_DH-like_C"/>
</dbReference>
<dbReference type="InterPro" id="IPR009075">
    <property type="entry name" value="AcylCo_DH/oxidase_C"/>
</dbReference>
<evidence type="ECO:0000256" key="3">
    <source>
        <dbReference type="ARBA" id="ARBA00022630"/>
    </source>
</evidence>
<dbReference type="Gene3D" id="1.20.140.10">
    <property type="entry name" value="Butyryl-CoA Dehydrogenase, subunit A, domain 3"/>
    <property type="match status" value="1"/>
</dbReference>
<protein>
    <submittedName>
        <fullName evidence="9">Acyl-CoA dehydrogenase family protein</fullName>
        <ecNumber evidence="9">1.-.-.-</ecNumber>
    </submittedName>
</protein>
<dbReference type="InterPro" id="IPR037069">
    <property type="entry name" value="AcylCoA_DH/ox_N_sf"/>
</dbReference>
<accession>A0AB39PQR8</accession>
<dbReference type="Pfam" id="PF02770">
    <property type="entry name" value="Acyl-CoA_dh_M"/>
    <property type="match status" value="1"/>
</dbReference>
<dbReference type="SUPFAM" id="SSF56645">
    <property type="entry name" value="Acyl-CoA dehydrogenase NM domain-like"/>
    <property type="match status" value="1"/>
</dbReference>
<keyword evidence="5 9" id="KW-0560">Oxidoreductase</keyword>
<name>A0AB39PQR8_9ACTN</name>
<dbReference type="PANTHER" id="PTHR43884:SF40">
    <property type="entry name" value="ACYL-COA DEHYDROGENASE"/>
    <property type="match status" value="1"/>
</dbReference>
<dbReference type="Gene3D" id="2.40.110.10">
    <property type="entry name" value="Butyryl-CoA Dehydrogenase, subunit A, domain 2"/>
    <property type="match status" value="1"/>
</dbReference>
<dbReference type="InterPro" id="IPR006091">
    <property type="entry name" value="Acyl-CoA_Oxase/DH_mid-dom"/>
</dbReference>
<feature type="domain" description="Acyl-CoA dehydrogenase/oxidase C-terminal" evidence="6">
    <location>
        <begin position="273"/>
        <end position="418"/>
    </location>
</feature>
<keyword evidence="4 5" id="KW-0274">FAD</keyword>
<comment type="cofactor">
    <cofactor evidence="1 5">
        <name>FAD</name>
        <dbReference type="ChEBI" id="CHEBI:57692"/>
    </cofactor>
</comment>
<dbReference type="PANTHER" id="PTHR43884">
    <property type="entry name" value="ACYL-COA DEHYDROGENASE"/>
    <property type="match status" value="1"/>
</dbReference>
<dbReference type="EC" id="1.-.-.-" evidence="9"/>
<evidence type="ECO:0000256" key="5">
    <source>
        <dbReference type="RuleBase" id="RU362125"/>
    </source>
</evidence>
<comment type="similarity">
    <text evidence="2 5">Belongs to the acyl-CoA dehydrogenase family.</text>
</comment>
<feature type="domain" description="Acyl-CoA oxidase/dehydrogenase middle" evidence="7">
    <location>
        <begin position="163"/>
        <end position="250"/>
    </location>
</feature>
<dbReference type="SUPFAM" id="SSF47203">
    <property type="entry name" value="Acyl-CoA dehydrogenase C-terminal domain-like"/>
    <property type="match status" value="1"/>
</dbReference>
<dbReference type="EMBL" id="CP163439">
    <property type="protein sequence ID" value="XDQ32896.1"/>
    <property type="molecule type" value="Genomic_DNA"/>
</dbReference>
<sequence>MTVQVSTERPVTGAAPTFLTALTSGRPAFDAWRGSSLSQSAEQPAEVARLLAFLDTEADPDAVDREGEIPPFLIARLRDLGAFRLAAGKDLGGLALSPYEVFRAVEAVASRSTAIGFMLAVHNGIGVGTSLLPTLPHGSLRDLIRRRTAEGMISGFADSEPAGQGNQWPATTADPTLDGSAYVLSGDKLFISNGPVADLLGVTVTVREEDGPRVGLAVVDTRAPGFEVRAGLEYLGVRGLPNGWLRLNGVTIPRDHVVTVPHGDPRHTPRLMSAVLTARMLIQAAPALAIARNCLRWSREFVARRRIDGIGLGEYDLIQRTLAANAADVRAMDAVVRWSLGSPAPDDRWLERMIARNLCTEACTRVVDRTVSLLGGEGLETVRSKRRRGALPVPLERAFRDARMLRTAGGVDDLVDLQTGRALLAHTADAPPPAAAHDASSGAFAATENFSARNAGHLRTLHEDLARFPAACREVAALVAGEKERPAQQFPLLLLGRIARELFGTAAVLAAAEGDGHQRLTDVHCTAARFRLRDLWARLDAPDHPDHAGIARAVLSRDRHMDDLLGL</sequence>
<dbReference type="GO" id="GO:0050660">
    <property type="term" value="F:flavin adenine dinucleotide binding"/>
    <property type="evidence" value="ECO:0007669"/>
    <property type="project" value="InterPro"/>
</dbReference>
<dbReference type="CDD" id="cd00567">
    <property type="entry name" value="ACAD"/>
    <property type="match status" value="1"/>
</dbReference>
<dbReference type="InterPro" id="IPR009100">
    <property type="entry name" value="AcylCoA_DH/oxidase_NM_dom_sf"/>
</dbReference>
<evidence type="ECO:0000259" key="6">
    <source>
        <dbReference type="Pfam" id="PF00441"/>
    </source>
</evidence>
<dbReference type="AlphaFoldDB" id="A0AB39PQR8"/>
<proteinExistence type="inferred from homology"/>
<dbReference type="GO" id="GO:0003995">
    <property type="term" value="F:acyl-CoA dehydrogenase activity"/>
    <property type="evidence" value="ECO:0007669"/>
    <property type="project" value="TreeGrafter"/>
</dbReference>
<dbReference type="Pfam" id="PF00441">
    <property type="entry name" value="Acyl-CoA_dh_1"/>
    <property type="match status" value="1"/>
</dbReference>
<evidence type="ECO:0000256" key="4">
    <source>
        <dbReference type="ARBA" id="ARBA00022827"/>
    </source>
</evidence>
<reference evidence="9" key="1">
    <citation type="submission" date="2024-07" db="EMBL/GenBank/DDBJ databases">
        <authorList>
            <person name="Yu S.T."/>
        </authorList>
    </citation>
    <scope>NUCLEOTIDE SEQUENCE</scope>
    <source>
        <strain evidence="9">R28</strain>
    </source>
</reference>